<accession>A0A1H3JLR5</accession>
<dbReference type="Pfam" id="PF13399">
    <property type="entry name" value="LytR_C"/>
    <property type="match status" value="1"/>
</dbReference>
<dbReference type="PANTHER" id="PTHR33392:SF6">
    <property type="entry name" value="POLYISOPRENYL-TEICHOIC ACID--PEPTIDOGLYCAN TEICHOIC ACID TRANSFERASE TAGU"/>
    <property type="match status" value="1"/>
</dbReference>
<organism evidence="3 4">
    <name type="scientific">Herbiconiux ginsengi</name>
    <dbReference type="NCBI Taxonomy" id="381665"/>
    <lineage>
        <taxon>Bacteria</taxon>
        <taxon>Bacillati</taxon>
        <taxon>Actinomycetota</taxon>
        <taxon>Actinomycetes</taxon>
        <taxon>Micrococcales</taxon>
        <taxon>Microbacteriaceae</taxon>
        <taxon>Herbiconiux</taxon>
    </lineage>
</organism>
<evidence type="ECO:0000313" key="3">
    <source>
        <dbReference type="EMBL" id="SDY40348.1"/>
    </source>
</evidence>
<name>A0A1H3JLR5_9MICO</name>
<dbReference type="InterPro" id="IPR050922">
    <property type="entry name" value="LytR/CpsA/Psr_CW_biosynth"/>
</dbReference>
<keyword evidence="4" id="KW-1185">Reference proteome</keyword>
<dbReference type="RefSeq" id="WP_092547641.1">
    <property type="nucleotide sequence ID" value="NZ_FNPZ01000001.1"/>
</dbReference>
<dbReference type="EMBL" id="FNPZ01000001">
    <property type="protein sequence ID" value="SDY40348.1"/>
    <property type="molecule type" value="Genomic_DNA"/>
</dbReference>
<dbReference type="STRING" id="381665.SAMN05216554_0214"/>
<dbReference type="Gene3D" id="3.30.70.2390">
    <property type="match status" value="1"/>
</dbReference>
<evidence type="ECO:0000313" key="4">
    <source>
        <dbReference type="Proteomes" id="UP000198891"/>
    </source>
</evidence>
<gene>
    <name evidence="3" type="ORF">SAMN05216554_0214</name>
</gene>
<dbReference type="Proteomes" id="UP000198891">
    <property type="component" value="Unassembled WGS sequence"/>
</dbReference>
<evidence type="ECO:0000259" key="2">
    <source>
        <dbReference type="Pfam" id="PF13399"/>
    </source>
</evidence>
<feature type="transmembrane region" description="Helical" evidence="1">
    <location>
        <begin position="32"/>
        <end position="55"/>
    </location>
</feature>
<evidence type="ECO:0000256" key="1">
    <source>
        <dbReference type="SAM" id="Phobius"/>
    </source>
</evidence>
<dbReference type="OrthoDB" id="5125199at2"/>
<keyword evidence="1" id="KW-0812">Transmembrane</keyword>
<proteinExistence type="predicted"/>
<reference evidence="3 4" key="1">
    <citation type="submission" date="2016-10" db="EMBL/GenBank/DDBJ databases">
        <authorList>
            <person name="de Groot N.N."/>
        </authorList>
    </citation>
    <scope>NUCLEOTIDE SEQUENCE [LARGE SCALE GENOMIC DNA]</scope>
    <source>
        <strain evidence="3 4">CGMCC 4.3491</strain>
    </source>
</reference>
<keyword evidence="1" id="KW-1133">Transmembrane helix</keyword>
<feature type="domain" description="LytR/CpsA/Psr regulator C-terminal" evidence="2">
    <location>
        <begin position="92"/>
        <end position="178"/>
    </location>
</feature>
<dbReference type="InterPro" id="IPR027381">
    <property type="entry name" value="LytR/CpsA/Psr_C"/>
</dbReference>
<sequence length="202" mass="20333">MARFPEDSFDHLPAHRERVGAHRGPRPRGRGWIVVAWAALATALLVGGGVTYLAVINNNIQFTDAFGGTSTAAPSDTPTPTPTITPVTDGTLAVTVLNGTDNVGLAGRVGQAAIAGGWNVGTMANASSTDFATTTVYYEDPANEGAALGLAQLLGNAATEQSSTFQGAALTVVLGTDYAGPGLDAGTGEVPADPPADETGAL</sequence>
<dbReference type="AlphaFoldDB" id="A0A1H3JLR5"/>
<keyword evidence="1" id="KW-0472">Membrane</keyword>
<dbReference type="PANTHER" id="PTHR33392">
    <property type="entry name" value="POLYISOPRENYL-TEICHOIC ACID--PEPTIDOGLYCAN TEICHOIC ACID TRANSFERASE TAGU"/>
    <property type="match status" value="1"/>
</dbReference>
<protein>
    <submittedName>
        <fullName evidence="3">LytR cell envelope-related transcriptional attenuator</fullName>
    </submittedName>
</protein>